<comment type="subcellular location">
    <subcellularLocation>
        <location evidence="1">Membrane</location>
        <topology evidence="1">Multi-pass membrane protein</topology>
    </subcellularLocation>
</comment>
<evidence type="ECO:0000256" key="2">
    <source>
        <dbReference type="ARBA" id="ARBA00004687"/>
    </source>
</evidence>
<gene>
    <name evidence="10" type="ORF">DSPE1174_LOCUS18050</name>
</gene>
<evidence type="ECO:0000256" key="3">
    <source>
        <dbReference type="ARBA" id="ARBA00022502"/>
    </source>
</evidence>
<keyword evidence="6 7" id="KW-0472">Membrane</keyword>
<feature type="transmembrane region" description="Helical" evidence="8">
    <location>
        <begin position="12"/>
        <end position="36"/>
    </location>
</feature>
<dbReference type="GO" id="GO:0006506">
    <property type="term" value="P:GPI anchor biosynthetic process"/>
    <property type="evidence" value="ECO:0007669"/>
    <property type="project" value="UniProtKB-UniPathway"/>
</dbReference>
<dbReference type="EMBL" id="HBGS01034955">
    <property type="protein sequence ID" value="CAD9439245.1"/>
    <property type="molecule type" value="Transcribed_RNA"/>
</dbReference>
<comment type="function">
    <text evidence="7">Part of the complex catalyzing the transfer of N-acetylglucosamine from UDP-N-acetylglucosamine to phosphatidylinositol, the first step of GPI biosynthesis.</text>
</comment>
<dbReference type="GO" id="GO:0017176">
    <property type="term" value="F:phosphatidylinositol N-acetylglucosaminyltransferase activity"/>
    <property type="evidence" value="ECO:0007669"/>
    <property type="project" value="UniProtKB-UniRule"/>
</dbReference>
<accession>A0A7S2D162</accession>
<feature type="transmembrane region" description="Helical" evidence="8">
    <location>
        <begin position="56"/>
        <end position="76"/>
    </location>
</feature>
<dbReference type="PANTHER" id="PTHR46346">
    <property type="entry name" value="PHOSPHATIDYLINOSITOL N-ACETYLGLUCOSAMINYLTRANSFERASE SUBUNIT P"/>
    <property type="match status" value="1"/>
</dbReference>
<dbReference type="AlphaFoldDB" id="A0A7S2D162"/>
<dbReference type="PIRSF" id="PIRSF008765">
    <property type="entry name" value="PIG-P_GPI19"/>
    <property type="match status" value="1"/>
</dbReference>
<keyword evidence="5 8" id="KW-1133">Transmembrane helix</keyword>
<organism evidence="10">
    <name type="scientific">Octactis speculum</name>
    <dbReference type="NCBI Taxonomy" id="3111310"/>
    <lineage>
        <taxon>Eukaryota</taxon>
        <taxon>Sar</taxon>
        <taxon>Stramenopiles</taxon>
        <taxon>Ochrophyta</taxon>
        <taxon>Dictyochophyceae</taxon>
        <taxon>Dictyochales</taxon>
        <taxon>Dictyochaceae</taxon>
        <taxon>Octactis</taxon>
    </lineage>
</organism>
<evidence type="ECO:0000259" key="9">
    <source>
        <dbReference type="Pfam" id="PF08510"/>
    </source>
</evidence>
<evidence type="ECO:0000256" key="5">
    <source>
        <dbReference type="ARBA" id="ARBA00022989"/>
    </source>
</evidence>
<feature type="domain" description="PIG-P" evidence="9">
    <location>
        <begin position="12"/>
        <end position="132"/>
    </location>
</feature>
<sequence length="151" mass="17131">MSARLDANRQSAAAYGFAGWVLSFIAYVIFLAWAYLPEANLHKLGITYYPSKYWAIALPIWFCMAIMTTSFMYVAVNMLATAPLDSLETITDSHARKVEVQNPWSEEAAARRVGQVPAIGDLDMEVVNKLLYLRAELPRRKAHRRSRSDRC</sequence>
<dbReference type="PANTHER" id="PTHR46346:SF1">
    <property type="entry name" value="PHOSPHATIDYLINOSITOL N-ACETYLGLUCOSAMINYLTRANSFERASE SUBUNIT P"/>
    <property type="match status" value="1"/>
</dbReference>
<proteinExistence type="predicted"/>
<dbReference type="InterPro" id="IPR013717">
    <property type="entry name" value="PIG-P"/>
</dbReference>
<evidence type="ECO:0000256" key="6">
    <source>
        <dbReference type="ARBA" id="ARBA00023136"/>
    </source>
</evidence>
<comment type="pathway">
    <text evidence="2 7">Glycolipid biosynthesis; glycosylphosphatidylinositol-anchor biosynthesis.</text>
</comment>
<evidence type="ECO:0000256" key="7">
    <source>
        <dbReference type="PIRNR" id="PIRNR008765"/>
    </source>
</evidence>
<dbReference type="InterPro" id="IPR052263">
    <property type="entry name" value="GPI_Anchor_Biosynth"/>
</dbReference>
<keyword evidence="4 8" id="KW-0812">Transmembrane</keyword>
<keyword evidence="3 7" id="KW-0337">GPI-anchor biosynthesis</keyword>
<evidence type="ECO:0000313" key="10">
    <source>
        <dbReference type="EMBL" id="CAD9439245.1"/>
    </source>
</evidence>
<evidence type="ECO:0000256" key="8">
    <source>
        <dbReference type="SAM" id="Phobius"/>
    </source>
</evidence>
<dbReference type="GO" id="GO:0005783">
    <property type="term" value="C:endoplasmic reticulum"/>
    <property type="evidence" value="ECO:0007669"/>
    <property type="project" value="TreeGrafter"/>
</dbReference>
<keyword evidence="7" id="KW-0808">Transferase</keyword>
<reference evidence="10" key="1">
    <citation type="submission" date="2021-01" db="EMBL/GenBank/DDBJ databases">
        <authorList>
            <person name="Corre E."/>
            <person name="Pelletier E."/>
            <person name="Niang G."/>
            <person name="Scheremetjew M."/>
            <person name="Finn R."/>
            <person name="Kale V."/>
            <person name="Holt S."/>
            <person name="Cochrane G."/>
            <person name="Meng A."/>
            <person name="Brown T."/>
            <person name="Cohen L."/>
        </authorList>
    </citation>
    <scope>NUCLEOTIDE SEQUENCE</scope>
    <source>
        <strain evidence="10">CCMP1381</strain>
    </source>
</reference>
<name>A0A7S2D162_9STRA</name>
<dbReference type="UniPathway" id="UPA00196"/>
<dbReference type="InterPro" id="IPR016542">
    <property type="entry name" value="PIG-P_GPI19"/>
</dbReference>
<protein>
    <recommendedName>
        <fullName evidence="9">PIG-P domain-containing protein</fullName>
    </recommendedName>
</protein>
<dbReference type="Pfam" id="PF08510">
    <property type="entry name" value="PIG-P"/>
    <property type="match status" value="1"/>
</dbReference>
<dbReference type="GO" id="GO:0016020">
    <property type="term" value="C:membrane"/>
    <property type="evidence" value="ECO:0007669"/>
    <property type="project" value="UniProtKB-SubCell"/>
</dbReference>
<evidence type="ECO:0000256" key="4">
    <source>
        <dbReference type="ARBA" id="ARBA00022692"/>
    </source>
</evidence>
<evidence type="ECO:0000256" key="1">
    <source>
        <dbReference type="ARBA" id="ARBA00004141"/>
    </source>
</evidence>